<dbReference type="PROSITE" id="PS01124">
    <property type="entry name" value="HTH_ARAC_FAMILY_2"/>
    <property type="match status" value="1"/>
</dbReference>
<dbReference type="SMART" id="SM00342">
    <property type="entry name" value="HTH_ARAC"/>
    <property type="match status" value="1"/>
</dbReference>
<dbReference type="InterPro" id="IPR037923">
    <property type="entry name" value="HTH-like"/>
</dbReference>
<dbReference type="InterPro" id="IPR018060">
    <property type="entry name" value="HTH_AraC"/>
</dbReference>
<dbReference type="GO" id="GO:0043565">
    <property type="term" value="F:sequence-specific DNA binding"/>
    <property type="evidence" value="ECO:0007669"/>
    <property type="project" value="InterPro"/>
</dbReference>
<dbReference type="GO" id="GO:0003700">
    <property type="term" value="F:DNA-binding transcription factor activity"/>
    <property type="evidence" value="ECO:0007669"/>
    <property type="project" value="InterPro"/>
</dbReference>
<accession>A0A5R9G7V7</accession>
<dbReference type="InterPro" id="IPR003313">
    <property type="entry name" value="AraC-bd"/>
</dbReference>
<dbReference type="Pfam" id="PF02311">
    <property type="entry name" value="AraC_binding"/>
    <property type="match status" value="1"/>
</dbReference>
<evidence type="ECO:0000313" key="5">
    <source>
        <dbReference type="EMBL" id="TLS49518.1"/>
    </source>
</evidence>
<evidence type="ECO:0000313" key="6">
    <source>
        <dbReference type="Proteomes" id="UP000309676"/>
    </source>
</evidence>
<sequence>MAEHQFRTDDGAIQVDYTRRIGYYSMDEDHAHDGYELYYLFEGERDYFIRDRTYRVRAGEFVFIEKGELHRTLDTGVPDHERVVLNFAETAMGTFPLPTESGVFRLPPQERWKGEALAREMIDESRGAAPGRDAMLEALLRQLLLLVFRAAAERPVDEAAPSAVHRTMSEVAAYVGERYAEPLLLKDVAERFFVSPYYLSRKFKACTGFGFAEYVQLVRVREAQRLLRETNLKMIDIAERIGIGPAAQFHKLFKKVCGCSPLQYRKGRRAGGPAGSAGEANR</sequence>
<name>A0A5R9G7V7_9BACL</name>
<protein>
    <submittedName>
        <fullName evidence="5">Helix-turn-helix domain-containing protein</fullName>
    </submittedName>
</protein>
<organism evidence="5 6">
    <name type="scientific">Paenibacillus antri</name>
    <dbReference type="NCBI Taxonomy" id="2582848"/>
    <lineage>
        <taxon>Bacteria</taxon>
        <taxon>Bacillati</taxon>
        <taxon>Bacillota</taxon>
        <taxon>Bacilli</taxon>
        <taxon>Bacillales</taxon>
        <taxon>Paenibacillaceae</taxon>
        <taxon>Paenibacillus</taxon>
    </lineage>
</organism>
<evidence type="ECO:0000259" key="4">
    <source>
        <dbReference type="PROSITE" id="PS01124"/>
    </source>
</evidence>
<dbReference type="SUPFAM" id="SSF51215">
    <property type="entry name" value="Regulatory protein AraC"/>
    <property type="match status" value="1"/>
</dbReference>
<dbReference type="SUPFAM" id="SSF46689">
    <property type="entry name" value="Homeodomain-like"/>
    <property type="match status" value="2"/>
</dbReference>
<evidence type="ECO:0000256" key="1">
    <source>
        <dbReference type="ARBA" id="ARBA00023015"/>
    </source>
</evidence>
<dbReference type="PANTHER" id="PTHR43280">
    <property type="entry name" value="ARAC-FAMILY TRANSCRIPTIONAL REGULATOR"/>
    <property type="match status" value="1"/>
</dbReference>
<dbReference type="InterPro" id="IPR009057">
    <property type="entry name" value="Homeodomain-like_sf"/>
</dbReference>
<keyword evidence="2" id="KW-0238">DNA-binding</keyword>
<keyword evidence="3" id="KW-0804">Transcription</keyword>
<dbReference type="RefSeq" id="WP_138196961.1">
    <property type="nucleotide sequence ID" value="NZ_VCIW01000020.1"/>
</dbReference>
<dbReference type="Gene3D" id="2.60.120.10">
    <property type="entry name" value="Jelly Rolls"/>
    <property type="match status" value="1"/>
</dbReference>
<gene>
    <name evidence="5" type="ORF">FE782_24310</name>
</gene>
<feature type="domain" description="HTH araC/xylS-type" evidence="4">
    <location>
        <begin position="169"/>
        <end position="267"/>
    </location>
</feature>
<keyword evidence="1" id="KW-0805">Transcription regulation</keyword>
<dbReference type="PANTHER" id="PTHR43280:SF28">
    <property type="entry name" value="HTH-TYPE TRANSCRIPTIONAL ACTIVATOR RHAS"/>
    <property type="match status" value="1"/>
</dbReference>
<reference evidence="5 6" key="1">
    <citation type="submission" date="2019-05" db="EMBL/GenBank/DDBJ databases">
        <authorList>
            <person name="Narsing Rao M.P."/>
            <person name="Li W.J."/>
        </authorList>
    </citation>
    <scope>NUCLEOTIDE SEQUENCE [LARGE SCALE GENOMIC DNA]</scope>
    <source>
        <strain evidence="5 6">SYSU_K30003</strain>
    </source>
</reference>
<dbReference type="InterPro" id="IPR014710">
    <property type="entry name" value="RmlC-like_jellyroll"/>
</dbReference>
<proteinExistence type="predicted"/>
<dbReference type="EMBL" id="VCIW01000020">
    <property type="protein sequence ID" value="TLS49518.1"/>
    <property type="molecule type" value="Genomic_DNA"/>
</dbReference>
<dbReference type="Proteomes" id="UP000309676">
    <property type="component" value="Unassembled WGS sequence"/>
</dbReference>
<dbReference type="InterPro" id="IPR018062">
    <property type="entry name" value="HTH_AraC-typ_CS"/>
</dbReference>
<dbReference type="PROSITE" id="PS00041">
    <property type="entry name" value="HTH_ARAC_FAMILY_1"/>
    <property type="match status" value="1"/>
</dbReference>
<dbReference type="Gene3D" id="1.10.10.60">
    <property type="entry name" value="Homeodomain-like"/>
    <property type="match status" value="2"/>
</dbReference>
<keyword evidence="6" id="KW-1185">Reference proteome</keyword>
<dbReference type="AlphaFoldDB" id="A0A5R9G7V7"/>
<comment type="caution">
    <text evidence="5">The sequence shown here is derived from an EMBL/GenBank/DDBJ whole genome shotgun (WGS) entry which is preliminary data.</text>
</comment>
<evidence type="ECO:0000256" key="3">
    <source>
        <dbReference type="ARBA" id="ARBA00023163"/>
    </source>
</evidence>
<dbReference type="OrthoDB" id="506156at2"/>
<evidence type="ECO:0000256" key="2">
    <source>
        <dbReference type="ARBA" id="ARBA00023125"/>
    </source>
</evidence>
<dbReference type="Pfam" id="PF12833">
    <property type="entry name" value="HTH_18"/>
    <property type="match status" value="1"/>
</dbReference>